<feature type="transmembrane region" description="Helical" evidence="8">
    <location>
        <begin position="57"/>
        <end position="82"/>
    </location>
</feature>
<protein>
    <submittedName>
        <fullName evidence="11">Cyclic peptide export ABC transporter</fullName>
    </submittedName>
</protein>
<evidence type="ECO:0000256" key="5">
    <source>
        <dbReference type="ARBA" id="ARBA00022840"/>
    </source>
</evidence>
<feature type="transmembrane region" description="Helical" evidence="8">
    <location>
        <begin position="155"/>
        <end position="173"/>
    </location>
</feature>
<comment type="subcellular location">
    <subcellularLocation>
        <location evidence="1">Cell membrane</location>
        <topology evidence="1">Multi-pass membrane protein</topology>
    </subcellularLocation>
</comment>
<dbReference type="EMBL" id="JAJADR010000009">
    <property type="protein sequence ID" value="MCB2410664.1"/>
    <property type="molecule type" value="Genomic_DNA"/>
</dbReference>
<dbReference type="InterPro" id="IPR003593">
    <property type="entry name" value="AAA+_ATPase"/>
</dbReference>
<dbReference type="SMART" id="SM00382">
    <property type="entry name" value="AAA"/>
    <property type="match status" value="1"/>
</dbReference>
<dbReference type="PANTHER" id="PTHR43553:SF11">
    <property type="entry name" value="ABC TRANSPORTER ATP-BINDING_PERMEASE PROTEIN YOJI"/>
    <property type="match status" value="1"/>
</dbReference>
<reference evidence="11" key="1">
    <citation type="submission" date="2021-10" db="EMBL/GenBank/DDBJ databases">
        <authorList>
            <person name="Dean J.D."/>
            <person name="Kim M.K."/>
            <person name="Newey C.N."/>
            <person name="Stoker T.S."/>
            <person name="Thompson D.W."/>
            <person name="Grose J.H."/>
        </authorList>
    </citation>
    <scope>NUCLEOTIDE SEQUENCE</scope>
    <source>
        <strain evidence="11">BT178</strain>
    </source>
</reference>
<dbReference type="NCBIfam" id="TIGR01194">
    <property type="entry name" value="cyc_pep_trnsptr"/>
    <property type="match status" value="1"/>
</dbReference>
<keyword evidence="2" id="KW-0813">Transport</keyword>
<dbReference type="RefSeq" id="WP_226179781.1">
    <property type="nucleotide sequence ID" value="NZ_JAJADR010000009.1"/>
</dbReference>
<gene>
    <name evidence="11" type="ORF">LGH74_21935</name>
</gene>
<feature type="transmembrane region" description="Helical" evidence="8">
    <location>
        <begin position="247"/>
        <end position="266"/>
    </location>
</feature>
<evidence type="ECO:0000256" key="2">
    <source>
        <dbReference type="ARBA" id="ARBA00022448"/>
    </source>
</evidence>
<dbReference type="InterPro" id="IPR027417">
    <property type="entry name" value="P-loop_NTPase"/>
</dbReference>
<keyword evidence="5" id="KW-0067">ATP-binding</keyword>
<dbReference type="PANTHER" id="PTHR43553">
    <property type="entry name" value="HEAVY METAL TRANSPORTER"/>
    <property type="match status" value="1"/>
</dbReference>
<proteinExistence type="predicted"/>
<evidence type="ECO:0000256" key="7">
    <source>
        <dbReference type="ARBA" id="ARBA00023136"/>
    </source>
</evidence>
<dbReference type="InterPro" id="IPR003439">
    <property type="entry name" value="ABC_transporter-like_ATP-bd"/>
</dbReference>
<evidence type="ECO:0000256" key="4">
    <source>
        <dbReference type="ARBA" id="ARBA00022741"/>
    </source>
</evidence>
<dbReference type="SUPFAM" id="SSF52540">
    <property type="entry name" value="P-loop containing nucleoside triphosphate hydrolases"/>
    <property type="match status" value="1"/>
</dbReference>
<feature type="transmembrane region" description="Helical" evidence="8">
    <location>
        <begin position="272"/>
        <end position="296"/>
    </location>
</feature>
<dbReference type="Proteomes" id="UP001165296">
    <property type="component" value="Unassembled WGS sequence"/>
</dbReference>
<dbReference type="Gene3D" id="3.40.50.300">
    <property type="entry name" value="P-loop containing nucleotide triphosphate hydrolases"/>
    <property type="match status" value="1"/>
</dbReference>
<dbReference type="InterPro" id="IPR011527">
    <property type="entry name" value="ABC1_TM_dom"/>
</dbReference>
<evidence type="ECO:0000313" key="12">
    <source>
        <dbReference type="Proteomes" id="UP001165296"/>
    </source>
</evidence>
<evidence type="ECO:0000313" key="11">
    <source>
        <dbReference type="EMBL" id="MCB2410664.1"/>
    </source>
</evidence>
<evidence type="ECO:0000259" key="9">
    <source>
        <dbReference type="PROSITE" id="PS50893"/>
    </source>
</evidence>
<evidence type="ECO:0000256" key="8">
    <source>
        <dbReference type="SAM" id="Phobius"/>
    </source>
</evidence>
<keyword evidence="4" id="KW-0547">Nucleotide-binding</keyword>
<name>A0ABS8AXW3_9BACT</name>
<evidence type="ECO:0000256" key="1">
    <source>
        <dbReference type="ARBA" id="ARBA00004651"/>
    </source>
</evidence>
<feature type="transmembrane region" description="Helical" evidence="8">
    <location>
        <begin position="21"/>
        <end position="45"/>
    </location>
</feature>
<dbReference type="InterPro" id="IPR050095">
    <property type="entry name" value="ECF_ABC_transporter_ATP-bd"/>
</dbReference>
<dbReference type="Pfam" id="PF00005">
    <property type="entry name" value="ABC_tran"/>
    <property type="match status" value="1"/>
</dbReference>
<keyword evidence="12" id="KW-1185">Reference proteome</keyword>
<dbReference type="Gene3D" id="1.20.1560.10">
    <property type="entry name" value="ABC transporter type 1, transmembrane domain"/>
    <property type="match status" value="1"/>
</dbReference>
<keyword evidence="7 8" id="KW-0472">Membrane</keyword>
<feature type="domain" description="ABC transporter" evidence="9">
    <location>
        <begin position="334"/>
        <end position="551"/>
    </location>
</feature>
<feature type="domain" description="ABC transmembrane type-1" evidence="10">
    <location>
        <begin position="23"/>
        <end position="297"/>
    </location>
</feature>
<feature type="transmembrane region" description="Helical" evidence="8">
    <location>
        <begin position="131"/>
        <end position="149"/>
    </location>
</feature>
<organism evidence="11 12">
    <name type="scientific">Hymenobacter lucidus</name>
    <dbReference type="NCBI Taxonomy" id="2880930"/>
    <lineage>
        <taxon>Bacteria</taxon>
        <taxon>Pseudomonadati</taxon>
        <taxon>Bacteroidota</taxon>
        <taxon>Cytophagia</taxon>
        <taxon>Cytophagales</taxon>
        <taxon>Hymenobacteraceae</taxon>
        <taxon>Hymenobacter</taxon>
    </lineage>
</organism>
<comment type="caution">
    <text evidence="11">The sequence shown here is derived from an EMBL/GenBank/DDBJ whole genome shotgun (WGS) entry which is preliminary data.</text>
</comment>
<dbReference type="PROSITE" id="PS50929">
    <property type="entry name" value="ABC_TM1F"/>
    <property type="match status" value="1"/>
</dbReference>
<evidence type="ECO:0000256" key="3">
    <source>
        <dbReference type="ARBA" id="ARBA00022692"/>
    </source>
</evidence>
<evidence type="ECO:0000256" key="6">
    <source>
        <dbReference type="ARBA" id="ARBA00022989"/>
    </source>
</evidence>
<evidence type="ECO:0000259" key="10">
    <source>
        <dbReference type="PROSITE" id="PS50929"/>
    </source>
</evidence>
<dbReference type="SUPFAM" id="SSF90123">
    <property type="entry name" value="ABC transporter transmembrane region"/>
    <property type="match status" value="1"/>
</dbReference>
<sequence length="552" mass="62332">MKQLWKIILLQVGKWGLLKNVSLGLLSGLCSFLFINLVTRVVSLISANELKTISKEYILAFAFIILVYVWVRRSLALAIIHLSQSLFWKLRKQVLSLVLQANYQQMSGLKVRISSVLVNDVNVLTNTSLSLIEFVTASIVSTACLIYLISLSPALFLITLGIALLGVTVYLVGSGKNNLYFEKSRSLEDSFIDELNSVLHGFKEIYMEPKKGRHIFDHKINTIAHTAFSNNTAAFTGFLNNQITGQVLFYILISSVLLFFSIQLGIKPAATVNYVFILLYLLGSIETIMVLLPNIVRAKVSSGRLMDLKKELEEANFSNPISETYMSKEEFCGISVNELEFNYTSASSPFSIGPINFSIVKGETVFIYGGNGSGKTTFVHSVLGLCKPSAGEIKLNDVTINDDNYPFYRTVFSVVFNDFYLFDEILVADHFDLDKWNYYLYLFEMEGIVKIDGLRYSTTALSTGQRKRLALISALLEEKPVLVIDEWAADQDPYFRKKFYTEIIPILKKQGVTIIAITHDDRYYRCADKLYKMEYGILSEEDVNVSEEKLIP</sequence>
<dbReference type="InterPro" id="IPR036640">
    <property type="entry name" value="ABC1_TM_sf"/>
</dbReference>
<dbReference type="PROSITE" id="PS50893">
    <property type="entry name" value="ABC_TRANSPORTER_2"/>
    <property type="match status" value="1"/>
</dbReference>
<dbReference type="InterPro" id="IPR005898">
    <property type="entry name" value="Cyc_pep_transpt_SyrD/YojI"/>
</dbReference>
<accession>A0ABS8AXW3</accession>
<keyword evidence="3 8" id="KW-0812">Transmembrane</keyword>
<keyword evidence="6 8" id="KW-1133">Transmembrane helix</keyword>